<name>A0A1D1ZJQ3_9ARAE</name>
<keyword evidence="2" id="KW-0732">Signal</keyword>
<evidence type="ECO:0000313" key="4">
    <source>
        <dbReference type="EMBL" id="JAT67158.1"/>
    </source>
</evidence>
<dbReference type="AlphaFoldDB" id="A0A1D1ZJQ3"/>
<proteinExistence type="predicted"/>
<dbReference type="Pfam" id="PF12222">
    <property type="entry name" value="PNGaseA"/>
    <property type="match status" value="1"/>
</dbReference>
<dbReference type="InterPro" id="IPR021102">
    <property type="entry name" value="PNGase_A"/>
</dbReference>
<feature type="chain" id="PRO_5008901055" evidence="2">
    <location>
        <begin position="33"/>
        <end position="674"/>
    </location>
</feature>
<accession>A0A1D1ZJQ3</accession>
<feature type="region of interest" description="Disordered" evidence="1">
    <location>
        <begin position="642"/>
        <end position="674"/>
    </location>
</feature>
<reference evidence="4" key="1">
    <citation type="submission" date="2015-07" db="EMBL/GenBank/DDBJ databases">
        <title>Transcriptome Assembly of Anthurium amnicola.</title>
        <authorList>
            <person name="Suzuki J."/>
        </authorList>
    </citation>
    <scope>NUCLEOTIDE SEQUENCE</scope>
</reference>
<feature type="region of interest" description="Disordered" evidence="1">
    <location>
        <begin position="248"/>
        <end position="270"/>
    </location>
</feature>
<dbReference type="InterPro" id="IPR056948">
    <property type="entry name" value="PNGaseA_N"/>
</dbReference>
<feature type="domain" description="Peptide N-acetyl-beta-D-glucosaminyl asparaginase amidase A N-terminal" evidence="3">
    <location>
        <begin position="73"/>
        <end position="462"/>
    </location>
</feature>
<feature type="compositionally biased region" description="Polar residues" evidence="1">
    <location>
        <begin position="646"/>
        <end position="662"/>
    </location>
</feature>
<organism evidence="4">
    <name type="scientific">Anthurium amnicola</name>
    <dbReference type="NCBI Taxonomy" id="1678845"/>
    <lineage>
        <taxon>Eukaryota</taxon>
        <taxon>Viridiplantae</taxon>
        <taxon>Streptophyta</taxon>
        <taxon>Embryophyta</taxon>
        <taxon>Tracheophyta</taxon>
        <taxon>Spermatophyta</taxon>
        <taxon>Magnoliopsida</taxon>
        <taxon>Liliopsida</taxon>
        <taxon>Araceae</taxon>
        <taxon>Pothoideae</taxon>
        <taxon>Potheae</taxon>
        <taxon>Anthurium</taxon>
    </lineage>
</organism>
<sequence length="674" mass="74540">MYSPFSLSSLPTSRRPLVPLLFLLLLCIGGSCRCWAYATSSPVSDRYQLQVGGASDPELDDDEAVECMDPAPPQAIPSADQSPSCSLTLLQYDFAHTVGSPPVAVNYTPPDNCRWNRAVLEFSAACSGEQSDRIAAVWMDGVEILRTSTAKPTHTGVFWKVRKDVSHFSSMFVPTTEQRGRRKPGSPRLLSVMLENSVNDFYKGVYNVNVTLDFYGRAAIASGHRKLGLIPAAVELVADQEVAGFVPVGPHYGDDDGEGTTAEPPEGDAAQPDIFVSEQKKLKNLLGRPADMVIPISNQKGGDGSGFWFRVDKESDVRGGKLRIPRNAYKAVLEVCISFHGDDEFWYANPPDSYNMQNNIPSKRGNWAFREVVVTVDGLYAGSVLPFPVVFPGAINPLLWTPVVAIKAFDLPTYDLDLTPFLGNLLNGRPHTINFQVSYAIPFWLINANLHLWLDPHLHAVPALMVKHHAEPTFLSRNANNKFLDGHFQLEAARQARFEGWARSSLGNFTTLIDTHFKYKSSVEYKLQGTLKEVYSQSKYTADVRITERPNRFLARVINEAKYPVKMLSSTAGFGDRLLAKTNLSHILYEFTDITLNQMRSQISITDTQVAGGWLRSGDTAALSGSATTLQTYQRRDNGRCHTRKVSTQDGGITADQTSTDCNMRRPVPPLQAI</sequence>
<protein>
    <submittedName>
        <fullName evidence="4">Peptide-N4-(N-acetyl-beta-glucosaminyl)asparagine amidase A</fullName>
    </submittedName>
</protein>
<dbReference type="PANTHER" id="PTHR31104">
    <property type="entry name" value="PEPTIDE-N4-(N-ACETYL-BETA-GLUCOSAMINYL)ASPARAGINE AMIDASE A PROTEIN"/>
    <property type="match status" value="1"/>
</dbReference>
<dbReference type="EMBL" id="GDJX01000778">
    <property type="protein sequence ID" value="JAT67158.1"/>
    <property type="molecule type" value="Transcribed_RNA"/>
</dbReference>
<evidence type="ECO:0000259" key="3">
    <source>
        <dbReference type="Pfam" id="PF12222"/>
    </source>
</evidence>
<evidence type="ECO:0000256" key="1">
    <source>
        <dbReference type="SAM" id="MobiDB-lite"/>
    </source>
</evidence>
<feature type="signal peptide" evidence="2">
    <location>
        <begin position="1"/>
        <end position="32"/>
    </location>
</feature>
<evidence type="ECO:0000256" key="2">
    <source>
        <dbReference type="SAM" id="SignalP"/>
    </source>
</evidence>
<gene>
    <name evidence="4" type="primary">PNAA_4</name>
    <name evidence="4" type="ORF">g.117497</name>
</gene>